<proteinExistence type="inferred from homology"/>
<dbReference type="InterPro" id="IPR052351">
    <property type="entry name" value="Ornithine_N-alpha-AT"/>
</dbReference>
<evidence type="ECO:0000256" key="6">
    <source>
        <dbReference type="ARBA" id="ARBA00038095"/>
    </source>
</evidence>
<organism evidence="12 13">
    <name type="scientific">Cupriavidus pinatubonensis</name>
    <dbReference type="NCBI Taxonomy" id="248026"/>
    <lineage>
        <taxon>Bacteria</taxon>
        <taxon>Pseudomonadati</taxon>
        <taxon>Pseudomonadota</taxon>
        <taxon>Betaproteobacteria</taxon>
        <taxon>Burkholderiales</taxon>
        <taxon>Burkholderiaceae</taxon>
        <taxon>Cupriavidus</taxon>
    </lineage>
</organism>
<comment type="caution">
    <text evidence="12">The sequence shown here is derived from an EMBL/GenBank/DDBJ whole genome shotgun (WGS) entry which is preliminary data.</text>
</comment>
<comment type="catalytic activity">
    <reaction evidence="10">
        <text>a (3R)-hydroxyacyl-[ACP] + L-ornithine = a lyso-ornithine lipid + holo-[ACP] + H(+)</text>
        <dbReference type="Rhea" id="RHEA:20633"/>
        <dbReference type="Rhea" id="RHEA-COMP:9685"/>
        <dbReference type="Rhea" id="RHEA-COMP:9945"/>
        <dbReference type="ChEBI" id="CHEBI:15378"/>
        <dbReference type="ChEBI" id="CHEBI:46911"/>
        <dbReference type="ChEBI" id="CHEBI:64479"/>
        <dbReference type="ChEBI" id="CHEBI:78827"/>
        <dbReference type="ChEBI" id="CHEBI:138482"/>
        <dbReference type="EC" id="2.3.2.30"/>
    </reaction>
    <physiologicalReaction direction="left-to-right" evidence="10">
        <dbReference type="Rhea" id="RHEA:20634"/>
    </physiologicalReaction>
</comment>
<evidence type="ECO:0000256" key="1">
    <source>
        <dbReference type="ARBA" id="ARBA00005189"/>
    </source>
</evidence>
<evidence type="ECO:0000256" key="5">
    <source>
        <dbReference type="ARBA" id="ARBA00023315"/>
    </source>
</evidence>
<sequence>MPHSPALPVCPAEAEPSPAAGPRAHTAPACVMEASSPGHGTVTATDYSASQQFRHQKDTLMRDIPTPTQPLFDSLPNGLGGQSARRRLHRPSDTPASESPVLSVAWARHQDEVVEAQRLRYKVFAEEMGARLTSKVPELDVDMFDAFCDHLIVRDMATLKVVGTYRVLPPHQAKRIGCLYAESEFDLVRLSHLRPKMLELGRSCVHRDYRSGSVIMALWGGLGEYLQRWGIESMLGCASVPMSDGGHYAASLHRLFSERFLAPIEYHAFPRLPLPVEDLNQQLDVEPPALIKGYLRLGARICGLPAWDPDFNVADFLTLLRVGDMNPRYARHFLGLNNKTA</sequence>
<feature type="region of interest" description="Disordered" evidence="11">
    <location>
        <begin position="67"/>
        <end position="98"/>
    </location>
</feature>
<dbReference type="InterPro" id="IPR016181">
    <property type="entry name" value="Acyl_CoA_acyltransferase"/>
</dbReference>
<dbReference type="SUPFAM" id="SSF55729">
    <property type="entry name" value="Acyl-CoA N-acyltransferases (Nat)"/>
    <property type="match status" value="1"/>
</dbReference>
<evidence type="ECO:0000256" key="2">
    <source>
        <dbReference type="ARBA" id="ARBA00022516"/>
    </source>
</evidence>
<dbReference type="EMBL" id="CAJZAF010000052">
    <property type="protein sequence ID" value="CAG9186643.1"/>
    <property type="molecule type" value="Genomic_DNA"/>
</dbReference>
<dbReference type="Proteomes" id="UP000701702">
    <property type="component" value="Unassembled WGS sequence"/>
</dbReference>
<dbReference type="EC" id="2.3.2.30" evidence="7"/>
<evidence type="ECO:0000256" key="11">
    <source>
        <dbReference type="SAM" id="MobiDB-lite"/>
    </source>
</evidence>
<evidence type="ECO:0000256" key="3">
    <source>
        <dbReference type="ARBA" id="ARBA00022679"/>
    </source>
</evidence>
<keyword evidence="3" id="KW-0808">Transferase</keyword>
<accession>A0ABM8Y1M3</accession>
<feature type="region of interest" description="Disordered" evidence="11">
    <location>
        <begin position="1"/>
        <end position="25"/>
    </location>
</feature>
<comment type="pathway">
    <text evidence="1">Lipid metabolism.</text>
</comment>
<gene>
    <name evidence="12" type="ORF">LMG23994_06309</name>
</gene>
<evidence type="ECO:0000313" key="12">
    <source>
        <dbReference type="EMBL" id="CAG9186643.1"/>
    </source>
</evidence>
<evidence type="ECO:0000256" key="8">
    <source>
        <dbReference type="ARBA" id="ARBA00039866"/>
    </source>
</evidence>
<keyword evidence="4" id="KW-0443">Lipid metabolism</keyword>
<protein>
    <recommendedName>
        <fullName evidence="8">L-ornithine N(alpha)-acyltransferase</fullName>
        <ecNumber evidence="7">2.3.2.30</ecNumber>
    </recommendedName>
</protein>
<name>A0ABM8Y1M3_9BURK</name>
<keyword evidence="5" id="KW-0012">Acyltransferase</keyword>
<dbReference type="PANTHER" id="PTHR37323:SF1">
    <property type="entry name" value="L-ORNITHINE N(ALPHA)-ACYLTRANSFERASE"/>
    <property type="match status" value="1"/>
</dbReference>
<dbReference type="PANTHER" id="PTHR37323">
    <property type="entry name" value="GCN5-RELATED N-ACETYLTRANSFERASE"/>
    <property type="match status" value="1"/>
</dbReference>
<dbReference type="Pfam" id="PF13444">
    <property type="entry name" value="Acetyltransf_5"/>
    <property type="match status" value="1"/>
</dbReference>
<dbReference type="Gene3D" id="3.40.630.30">
    <property type="match status" value="1"/>
</dbReference>
<evidence type="ECO:0000256" key="4">
    <source>
        <dbReference type="ARBA" id="ARBA00023098"/>
    </source>
</evidence>
<comment type="function">
    <text evidence="9">Catalyzes the first step in the biosynthesis of ornithine lipids, which are phosphorus-free membrane lipids. Catalyzes the 3-hydroxyacyl-acyl carrier protein-dependent acylation of ornithine to form lyso-ornithine lipid (LOL).</text>
</comment>
<reference evidence="12 13" key="1">
    <citation type="submission" date="2021-08" db="EMBL/GenBank/DDBJ databases">
        <authorList>
            <person name="Peeters C."/>
        </authorList>
    </citation>
    <scope>NUCLEOTIDE SEQUENCE [LARGE SCALE GENOMIC DNA]</scope>
    <source>
        <strain evidence="12 13">LMG 23994</strain>
    </source>
</reference>
<evidence type="ECO:0000313" key="13">
    <source>
        <dbReference type="Proteomes" id="UP000701702"/>
    </source>
</evidence>
<feature type="compositionally biased region" description="Low complexity" evidence="11">
    <location>
        <begin position="9"/>
        <end position="24"/>
    </location>
</feature>
<keyword evidence="2" id="KW-0444">Lipid biosynthesis</keyword>
<comment type="similarity">
    <text evidence="6">Belongs to the acetyltransferase family. OlsB subfamily.</text>
</comment>
<evidence type="ECO:0000256" key="7">
    <source>
        <dbReference type="ARBA" id="ARBA00039058"/>
    </source>
</evidence>
<evidence type="ECO:0000256" key="10">
    <source>
        <dbReference type="ARBA" id="ARBA00047785"/>
    </source>
</evidence>
<keyword evidence="13" id="KW-1185">Reference proteome</keyword>
<evidence type="ECO:0000256" key="9">
    <source>
        <dbReference type="ARBA" id="ARBA00045724"/>
    </source>
</evidence>